<sequence length="523" mass="57252">MGKVNYQKYALQLLSVSHLFFGMAFTATTSDSGWALQSFVTEPEIQPPVFDINKTATTYDAYIFMDTNTNGVASGNLVATIIDDEGQLIWSAGYSETTNPSLQTYNGEDVILYWDGEIAGDIGRGYGKIVVMNTSYVPQWNVTLTDDIYVSDETYDSYIDAHEALISSDDTLLVTVYNTTQADLTSVGYGTAGWILDSMVFELDIETSEVLWSWSAADHVDQIPFTASHEPISEIPHWASTAWDYFHINAIAEYGDGYLISSRTLWNVYYIEKSTGNVLWYINGADGGNFTLPSDYSAQTGEELFKYQHDPRVLSTSSTGLVLTLFDNNNFEYGDLLEPNTSYGLEITLNTEDFTTTLNQVLYDPADAIHTIAEGDRQTLANGGVFIDYGFQPYAKEFNSAGDVIWSANWGTIGDGSYRARKYVFEGTPTTKPKIAVDGGATEYTVYVSWNGATEVTQWELVGCGPLGTVTIEKTDFETSWSGTCPTGTVHAIALTSSGVSLGISNSITLTSDSTIANATSKA</sequence>
<dbReference type="SUPFAM" id="SSF50998">
    <property type="entry name" value="Quinoprotein alcohol dehydrogenase-like"/>
    <property type="match status" value="1"/>
</dbReference>
<dbReference type="AlphaFoldDB" id="A0A9W8YK48"/>
<reference evidence="1" key="1">
    <citation type="submission" date="2022-10" db="EMBL/GenBank/DDBJ databases">
        <title>Tapping the CABI collections for fungal endophytes: first genome assemblies for Collariella, Neodidymelliopsis, Ascochyta clinopodiicola, Didymella pomorum, Didymosphaeria variabile, Neocosmospora piperis and Neocucurbitaria cava.</title>
        <authorList>
            <person name="Hill R."/>
        </authorList>
    </citation>
    <scope>NUCLEOTIDE SEQUENCE</scope>
    <source>
        <strain evidence="1">IMI 355082</strain>
    </source>
</reference>
<organism evidence="1 2">
    <name type="scientific">Gnomoniopsis smithogilvyi</name>
    <dbReference type="NCBI Taxonomy" id="1191159"/>
    <lineage>
        <taxon>Eukaryota</taxon>
        <taxon>Fungi</taxon>
        <taxon>Dikarya</taxon>
        <taxon>Ascomycota</taxon>
        <taxon>Pezizomycotina</taxon>
        <taxon>Sordariomycetes</taxon>
        <taxon>Sordariomycetidae</taxon>
        <taxon>Diaporthales</taxon>
        <taxon>Gnomoniaceae</taxon>
        <taxon>Gnomoniopsis</taxon>
    </lineage>
</organism>
<dbReference type="InterPro" id="IPR039535">
    <property type="entry name" value="ASST-like"/>
</dbReference>
<dbReference type="PANTHER" id="PTHR35340:SF6">
    <property type="entry name" value="ASST-DOMAIN-CONTAINING PROTEIN"/>
    <property type="match status" value="1"/>
</dbReference>
<dbReference type="InterPro" id="IPR053143">
    <property type="entry name" value="Arylsulfate_ST"/>
</dbReference>
<evidence type="ECO:0000313" key="1">
    <source>
        <dbReference type="EMBL" id="KAJ4386346.1"/>
    </source>
</evidence>
<keyword evidence="2" id="KW-1185">Reference proteome</keyword>
<evidence type="ECO:0008006" key="3">
    <source>
        <dbReference type="Google" id="ProtNLM"/>
    </source>
</evidence>
<protein>
    <recommendedName>
        <fullName evidence="3">ASST-domain-containing protein</fullName>
    </recommendedName>
</protein>
<accession>A0A9W8YK48</accession>
<dbReference type="PANTHER" id="PTHR35340">
    <property type="entry name" value="PQQ ENZYME REPEAT PROTEIN-RELATED"/>
    <property type="match status" value="1"/>
</dbReference>
<dbReference type="Proteomes" id="UP001140453">
    <property type="component" value="Unassembled WGS sequence"/>
</dbReference>
<proteinExistence type="predicted"/>
<evidence type="ECO:0000313" key="2">
    <source>
        <dbReference type="Proteomes" id="UP001140453"/>
    </source>
</evidence>
<gene>
    <name evidence="1" type="ORF">N0V93_009241</name>
</gene>
<comment type="caution">
    <text evidence="1">The sequence shown here is derived from an EMBL/GenBank/DDBJ whole genome shotgun (WGS) entry which is preliminary data.</text>
</comment>
<dbReference type="EMBL" id="JAPEVB010000006">
    <property type="protein sequence ID" value="KAJ4386346.1"/>
    <property type="molecule type" value="Genomic_DNA"/>
</dbReference>
<dbReference type="InterPro" id="IPR011047">
    <property type="entry name" value="Quinoprotein_ADH-like_sf"/>
</dbReference>
<dbReference type="OrthoDB" id="5377172at2759"/>
<dbReference type="Pfam" id="PF14269">
    <property type="entry name" value="Arylsulfotran_2"/>
    <property type="match status" value="1"/>
</dbReference>
<name>A0A9W8YK48_9PEZI</name>